<organism evidence="2 3">
    <name type="scientific">Streptomyces antimycoticus</name>
    <dbReference type="NCBI Taxonomy" id="68175"/>
    <lineage>
        <taxon>Bacteria</taxon>
        <taxon>Bacillati</taxon>
        <taxon>Actinomycetota</taxon>
        <taxon>Actinomycetes</taxon>
        <taxon>Kitasatosporales</taxon>
        <taxon>Streptomycetaceae</taxon>
        <taxon>Streptomyces</taxon>
        <taxon>Streptomyces violaceusniger group</taxon>
    </lineage>
</organism>
<protein>
    <submittedName>
        <fullName evidence="2">Uncharacterized protein</fullName>
    </submittedName>
</protein>
<comment type="caution">
    <text evidence="2">The sequence shown here is derived from an EMBL/GenBank/DDBJ whole genome shotgun (WGS) entry which is preliminary data.</text>
</comment>
<proteinExistence type="predicted"/>
<sequence>MTKSVPANGRDVVEGVARQHDQVGGRAGLEASEAGPVEQVGGDAGGADLYAIPALLRAGITVACERTGVYGVPAAPGRPSCASRCGRSAHYGLNVPGPHRADGIAGSDDSSRDAAP</sequence>
<keyword evidence="3" id="KW-1185">Reference proteome</keyword>
<dbReference type="AlphaFoldDB" id="A0A4D4KQM6"/>
<dbReference type="Proteomes" id="UP000299290">
    <property type="component" value="Unassembled WGS sequence"/>
</dbReference>
<feature type="compositionally biased region" description="Basic and acidic residues" evidence="1">
    <location>
        <begin position="11"/>
        <end position="23"/>
    </location>
</feature>
<evidence type="ECO:0000313" key="3">
    <source>
        <dbReference type="Proteomes" id="UP000299290"/>
    </source>
</evidence>
<dbReference type="EMBL" id="BJHV01000001">
    <property type="protein sequence ID" value="GDY48860.1"/>
    <property type="molecule type" value="Genomic_DNA"/>
</dbReference>
<feature type="region of interest" description="Disordered" evidence="1">
    <location>
        <begin position="92"/>
        <end position="116"/>
    </location>
</feature>
<name>A0A4D4KQM6_9ACTN</name>
<evidence type="ECO:0000313" key="2">
    <source>
        <dbReference type="EMBL" id="GDY48860.1"/>
    </source>
</evidence>
<accession>A0A4D4KQM6</accession>
<evidence type="ECO:0000256" key="1">
    <source>
        <dbReference type="SAM" id="MobiDB-lite"/>
    </source>
</evidence>
<feature type="region of interest" description="Disordered" evidence="1">
    <location>
        <begin position="1"/>
        <end position="43"/>
    </location>
</feature>
<reference evidence="2 3" key="1">
    <citation type="journal article" date="2020" name="Int. J. Syst. Evol. Microbiol.">
        <title>Reclassification of Streptomyces castelarensis and Streptomyces sporoclivatus as later heterotypic synonyms of Streptomyces antimycoticus.</title>
        <authorList>
            <person name="Komaki H."/>
            <person name="Tamura T."/>
        </authorList>
    </citation>
    <scope>NUCLEOTIDE SEQUENCE [LARGE SCALE GENOMIC DNA]</scope>
    <source>
        <strain evidence="2 3">NBRC 12839</strain>
    </source>
</reference>
<gene>
    <name evidence="2" type="ORF">SANT12839_097420</name>
</gene>